<organism evidence="2 3">
    <name type="scientific">Bacillus mesophilum</name>
    <dbReference type="NCBI Taxonomy" id="1071718"/>
    <lineage>
        <taxon>Bacteria</taxon>
        <taxon>Bacillati</taxon>
        <taxon>Bacillota</taxon>
        <taxon>Bacilli</taxon>
        <taxon>Bacillales</taxon>
        <taxon>Bacillaceae</taxon>
        <taxon>Bacillus</taxon>
    </lineage>
</organism>
<name>A0A7V7UUK8_9BACI</name>
<dbReference type="RefSeq" id="WP_066449947.1">
    <property type="nucleotide sequence ID" value="NZ_WBOT01000004.1"/>
</dbReference>
<sequence>MFQRTAEMPAFIKKELEKLEEKIQPVMKKASKYVLFSYPLIFISIMNLFLVLFGMTTTENAALTIMIYAVIGAVGMALSKEGKLLRKDILKRTAEYIIDRINKSEDASESLKNKYIMLVKGQPFLLIQHFIEFLKEEKRDRLYS</sequence>
<proteinExistence type="predicted"/>
<dbReference type="InterPro" id="IPR020205">
    <property type="entry name" value="Uncharacterised_YwnF_TM"/>
</dbReference>
<dbReference type="EMBL" id="WBOT01000004">
    <property type="protein sequence ID" value="KAB2331800.1"/>
    <property type="molecule type" value="Genomic_DNA"/>
</dbReference>
<reference evidence="2 3" key="1">
    <citation type="journal article" date="2014" name="Arch. Microbiol.">
        <title>Bacillus mesophilum sp. nov., strain IITR-54T, a novel 4-chlorobiphenyl dechlorinating bacterium.</title>
        <authorList>
            <person name="Manickam N."/>
            <person name="Singh N.K."/>
            <person name="Bajaj A."/>
            <person name="Kumar R.M."/>
            <person name="Kaur G."/>
            <person name="Kaur N."/>
            <person name="Bala M."/>
            <person name="Kumar A."/>
            <person name="Mayilraj S."/>
        </authorList>
    </citation>
    <scope>NUCLEOTIDE SEQUENCE [LARGE SCALE GENOMIC DNA]</scope>
    <source>
        <strain evidence="2 3">IITR-54</strain>
    </source>
</reference>
<gene>
    <name evidence="2" type="ORF">F7732_14095</name>
</gene>
<evidence type="ECO:0000313" key="2">
    <source>
        <dbReference type="EMBL" id="KAB2331800.1"/>
    </source>
</evidence>
<dbReference type="Proteomes" id="UP000441354">
    <property type="component" value="Unassembled WGS sequence"/>
</dbReference>
<feature type="transmembrane region" description="Helical" evidence="1">
    <location>
        <begin position="33"/>
        <end position="55"/>
    </location>
</feature>
<keyword evidence="1" id="KW-0472">Membrane</keyword>
<feature type="transmembrane region" description="Helical" evidence="1">
    <location>
        <begin position="61"/>
        <end position="78"/>
    </location>
</feature>
<keyword evidence="1" id="KW-0812">Transmembrane</keyword>
<keyword evidence="3" id="KW-1185">Reference proteome</keyword>
<keyword evidence="1" id="KW-1133">Transmembrane helix</keyword>
<dbReference type="OrthoDB" id="2451415at2"/>
<evidence type="ECO:0000256" key="1">
    <source>
        <dbReference type="SAM" id="Phobius"/>
    </source>
</evidence>
<dbReference type="AlphaFoldDB" id="A0A7V7UUK8"/>
<dbReference type="Pfam" id="PF17370">
    <property type="entry name" value="DUF5392"/>
    <property type="match status" value="1"/>
</dbReference>
<protein>
    <submittedName>
        <fullName evidence="2">Uncharacterized protein</fullName>
    </submittedName>
</protein>
<evidence type="ECO:0000313" key="3">
    <source>
        <dbReference type="Proteomes" id="UP000441354"/>
    </source>
</evidence>
<comment type="caution">
    <text evidence="2">The sequence shown here is derived from an EMBL/GenBank/DDBJ whole genome shotgun (WGS) entry which is preliminary data.</text>
</comment>
<accession>A0A7V7UUK8</accession>